<dbReference type="Proteomes" id="UP000295726">
    <property type="component" value="Unassembled WGS sequence"/>
</dbReference>
<reference evidence="1 2" key="1">
    <citation type="submission" date="2019-03" db="EMBL/GenBank/DDBJ databases">
        <title>Genomic Encyclopedia of Type Strains, Phase IV (KMG-IV): sequencing the most valuable type-strain genomes for metagenomic binning, comparative biology and taxonomic classification.</title>
        <authorList>
            <person name="Goeker M."/>
        </authorList>
    </citation>
    <scope>NUCLEOTIDE SEQUENCE [LARGE SCALE GENOMIC DNA]</scope>
    <source>
        <strain evidence="1 2">DSM 29489</strain>
    </source>
</reference>
<comment type="caution">
    <text evidence="1">The sequence shown here is derived from an EMBL/GenBank/DDBJ whole genome shotgun (WGS) entry which is preliminary data.</text>
</comment>
<gene>
    <name evidence="1" type="ORF">EDD59_102132</name>
</gene>
<keyword evidence="2" id="KW-1185">Reference proteome</keyword>
<protein>
    <recommendedName>
        <fullName evidence="3">Acetyltransferase (GNAT) family protein</fullName>
    </recommendedName>
</protein>
<dbReference type="AlphaFoldDB" id="A0A4R3KFT7"/>
<evidence type="ECO:0000313" key="1">
    <source>
        <dbReference type="EMBL" id="TCS82266.1"/>
    </source>
</evidence>
<dbReference type="RefSeq" id="WP_132378451.1">
    <property type="nucleotide sequence ID" value="NZ_DAIPCY010000032.1"/>
</dbReference>
<accession>A0A4R3KFT7</accession>
<sequence length="83" mass="9455">MKNIIFRLASDNDMPQIIDLQTKIFNVEQKIAEIYTDARDITAKIICKMGGQIVGEPQPFYVGTVTPVVLKKSNYHHYIDSIN</sequence>
<dbReference type="OrthoDB" id="9796171at2"/>
<dbReference type="EMBL" id="SLZZ01000002">
    <property type="protein sequence ID" value="TCS82266.1"/>
    <property type="molecule type" value="Genomic_DNA"/>
</dbReference>
<evidence type="ECO:0000313" key="2">
    <source>
        <dbReference type="Proteomes" id="UP000295726"/>
    </source>
</evidence>
<evidence type="ECO:0008006" key="3">
    <source>
        <dbReference type="Google" id="ProtNLM"/>
    </source>
</evidence>
<organism evidence="1 2">
    <name type="scientific">Muricomes intestini</name>
    <dbReference type="NCBI Taxonomy" id="1796634"/>
    <lineage>
        <taxon>Bacteria</taxon>
        <taxon>Bacillati</taxon>
        <taxon>Bacillota</taxon>
        <taxon>Clostridia</taxon>
        <taxon>Lachnospirales</taxon>
        <taxon>Lachnospiraceae</taxon>
        <taxon>Muricomes</taxon>
    </lineage>
</organism>
<name>A0A4R3KFT7_9FIRM</name>
<proteinExistence type="predicted"/>